<organism evidence="2 3">
    <name type="scientific">Aristolochia fimbriata</name>
    <name type="common">White veined hardy Dutchman's pipe vine</name>
    <dbReference type="NCBI Taxonomy" id="158543"/>
    <lineage>
        <taxon>Eukaryota</taxon>
        <taxon>Viridiplantae</taxon>
        <taxon>Streptophyta</taxon>
        <taxon>Embryophyta</taxon>
        <taxon>Tracheophyta</taxon>
        <taxon>Spermatophyta</taxon>
        <taxon>Magnoliopsida</taxon>
        <taxon>Magnoliidae</taxon>
        <taxon>Piperales</taxon>
        <taxon>Aristolochiaceae</taxon>
        <taxon>Aristolochia</taxon>
    </lineage>
</organism>
<proteinExistence type="predicted"/>
<dbReference type="EMBL" id="JAINDJ010000008">
    <property type="protein sequence ID" value="KAG9439199.1"/>
    <property type="molecule type" value="Genomic_DNA"/>
</dbReference>
<accession>A0AAV7DSD4</accession>
<reference evidence="2 3" key="1">
    <citation type="submission" date="2021-07" db="EMBL/GenBank/DDBJ databases">
        <title>The Aristolochia fimbriata genome: insights into angiosperm evolution, floral development and chemical biosynthesis.</title>
        <authorList>
            <person name="Jiao Y."/>
        </authorList>
    </citation>
    <scope>NUCLEOTIDE SEQUENCE [LARGE SCALE GENOMIC DNA]</scope>
    <source>
        <strain evidence="2">IBCAS-2021</strain>
        <tissue evidence="2">Leaf</tissue>
    </source>
</reference>
<name>A0AAV7DSD4_ARIFI</name>
<dbReference type="Proteomes" id="UP000825729">
    <property type="component" value="Unassembled WGS sequence"/>
</dbReference>
<sequence>MTPMINSLSRQLSAEKSNQHALQREQKPTSKLIDVQSTVSWPQRLQRRQTRGWPVFNFELARKRLSMSGVRGSNLILTLAMIHCKVVSQKEQDFSQKVQDANRLEEVEVCVESVESEDVKGVEEVAALPLVVGTGDVIRE</sequence>
<dbReference type="AlphaFoldDB" id="A0AAV7DSD4"/>
<keyword evidence="3" id="KW-1185">Reference proteome</keyword>
<evidence type="ECO:0000313" key="3">
    <source>
        <dbReference type="Proteomes" id="UP000825729"/>
    </source>
</evidence>
<gene>
    <name evidence="2" type="ORF">H6P81_019364</name>
</gene>
<feature type="compositionally biased region" description="Polar residues" evidence="1">
    <location>
        <begin position="1"/>
        <end position="21"/>
    </location>
</feature>
<evidence type="ECO:0000256" key="1">
    <source>
        <dbReference type="SAM" id="MobiDB-lite"/>
    </source>
</evidence>
<feature type="region of interest" description="Disordered" evidence="1">
    <location>
        <begin position="1"/>
        <end position="33"/>
    </location>
</feature>
<protein>
    <submittedName>
        <fullName evidence="2">Uncharacterized protein</fullName>
    </submittedName>
</protein>
<comment type="caution">
    <text evidence="2">The sequence shown here is derived from an EMBL/GenBank/DDBJ whole genome shotgun (WGS) entry which is preliminary data.</text>
</comment>
<evidence type="ECO:0000313" key="2">
    <source>
        <dbReference type="EMBL" id="KAG9439199.1"/>
    </source>
</evidence>